<evidence type="ECO:0000256" key="1">
    <source>
        <dbReference type="SAM" id="SignalP"/>
    </source>
</evidence>
<dbReference type="Pfam" id="PF18986">
    <property type="entry name" value="DUF5719"/>
    <property type="match status" value="1"/>
</dbReference>
<dbReference type="AlphaFoldDB" id="A0A1H9XBG9"/>
<gene>
    <name evidence="2" type="ORF">SAMN05216199_3623</name>
</gene>
<sequence>MIVSPKGIVRAVLAAGGGAALVYAAVQAPGAVALGPSSNADTSRDGGTRTVRSAALVCPGPELKGLPGIDDLPVDVTVAASAAPVRALTGLSLPSQDGTFSLTDLDGGSARAKTTARGLVGQAQLTKPSAVLVRGEQSMAPGLAAAQSWLVTEGDHRGLGMTSCGSPSADAWLIAGAGAAGRQERLVLTNPGENPVTVDLTLHGAKGIVDSPVGKGIVVPSLGRTVVLLDSISGTEGSPAVHVVAQGGEVHAVLNDYWLDGSIAAGSDDAVAAAAPSRDQVIPAVALAGSAALRVVVPGDGEGVVQARALTPSGPRALPKDGVVRVAGGSVRDISLNGLPAGTYGLQVRADVPVVAGAVVQRRTAATAVGDFAWTASTPAIRGVAGTPLPSQAIAGKPLDRSLALTSSGDTAGVEVVTTDASGKASSRRLTVGADSSATVDLTGATSVWVHRLSGKGQVRAGVVVGGSDAKGALVTVLPLKDAVLRTTNVGLLEVPQ</sequence>
<dbReference type="OrthoDB" id="5141713at2"/>
<reference evidence="3" key="1">
    <citation type="submission" date="2016-10" db="EMBL/GenBank/DDBJ databases">
        <authorList>
            <person name="Varghese N."/>
            <person name="Submissions S."/>
        </authorList>
    </citation>
    <scope>NUCLEOTIDE SEQUENCE [LARGE SCALE GENOMIC DNA]</scope>
    <source>
        <strain evidence="3">CGMCC 1.6963</strain>
    </source>
</reference>
<proteinExistence type="predicted"/>
<feature type="signal peptide" evidence="1">
    <location>
        <begin position="1"/>
        <end position="24"/>
    </location>
</feature>
<protein>
    <recommendedName>
        <fullName evidence="4">Secreted protein</fullName>
    </recommendedName>
</protein>
<name>A0A1H9XBG9_9MICO</name>
<dbReference type="STRING" id="587636.SAMN05216199_3623"/>
<dbReference type="EMBL" id="FOHB01000007">
    <property type="protein sequence ID" value="SES43475.1"/>
    <property type="molecule type" value="Genomic_DNA"/>
</dbReference>
<organism evidence="2 3">
    <name type="scientific">Pedococcus cremeus</name>
    <dbReference type="NCBI Taxonomy" id="587636"/>
    <lineage>
        <taxon>Bacteria</taxon>
        <taxon>Bacillati</taxon>
        <taxon>Actinomycetota</taxon>
        <taxon>Actinomycetes</taxon>
        <taxon>Micrococcales</taxon>
        <taxon>Intrasporangiaceae</taxon>
        <taxon>Pedococcus</taxon>
    </lineage>
</organism>
<evidence type="ECO:0000313" key="3">
    <source>
        <dbReference type="Proteomes" id="UP000199019"/>
    </source>
</evidence>
<keyword evidence="1" id="KW-0732">Signal</keyword>
<evidence type="ECO:0008006" key="4">
    <source>
        <dbReference type="Google" id="ProtNLM"/>
    </source>
</evidence>
<evidence type="ECO:0000313" key="2">
    <source>
        <dbReference type="EMBL" id="SES43475.1"/>
    </source>
</evidence>
<dbReference type="InterPro" id="IPR043777">
    <property type="entry name" value="DUF5719"/>
</dbReference>
<keyword evidence="3" id="KW-1185">Reference proteome</keyword>
<accession>A0A1H9XBG9</accession>
<dbReference type="Proteomes" id="UP000199019">
    <property type="component" value="Unassembled WGS sequence"/>
</dbReference>
<feature type="chain" id="PRO_5038873209" description="Secreted protein" evidence="1">
    <location>
        <begin position="25"/>
        <end position="497"/>
    </location>
</feature>
<dbReference type="RefSeq" id="WP_091761305.1">
    <property type="nucleotide sequence ID" value="NZ_FOHB01000007.1"/>
</dbReference>